<dbReference type="SUPFAM" id="SSF103473">
    <property type="entry name" value="MFS general substrate transporter"/>
    <property type="match status" value="1"/>
</dbReference>
<organism evidence="10 11">
    <name type="scientific">Pseudofrankia inefficax (strain DSM 45817 / CECT 9037 / DDB 130130 / EuI1c)</name>
    <name type="common">Frankia inefficax</name>
    <dbReference type="NCBI Taxonomy" id="298654"/>
    <lineage>
        <taxon>Bacteria</taxon>
        <taxon>Bacillati</taxon>
        <taxon>Actinomycetota</taxon>
        <taxon>Actinomycetes</taxon>
        <taxon>Frankiales</taxon>
        <taxon>Frankiaceae</taxon>
        <taxon>Pseudofrankia</taxon>
    </lineage>
</organism>
<accession>E3J0I4</accession>
<dbReference type="KEGG" id="fri:FraEuI1c_3606"/>
<feature type="transmembrane region" description="Helical" evidence="8">
    <location>
        <begin position="235"/>
        <end position="258"/>
    </location>
</feature>
<keyword evidence="5 8" id="KW-1133">Transmembrane helix</keyword>
<evidence type="ECO:0000259" key="9">
    <source>
        <dbReference type="PROSITE" id="PS50850"/>
    </source>
</evidence>
<feature type="transmembrane region" description="Helical" evidence="8">
    <location>
        <begin position="148"/>
        <end position="169"/>
    </location>
</feature>
<reference evidence="10 11" key="1">
    <citation type="submission" date="2010-10" db="EMBL/GenBank/DDBJ databases">
        <title>Complete sequence of Frankia sp. EuI1c.</title>
        <authorList>
            <consortium name="US DOE Joint Genome Institute"/>
            <person name="Lucas S."/>
            <person name="Copeland A."/>
            <person name="Lapidus A."/>
            <person name="Cheng J.-F."/>
            <person name="Bruce D."/>
            <person name="Goodwin L."/>
            <person name="Pitluck S."/>
            <person name="Chertkov O."/>
            <person name="Detter J.C."/>
            <person name="Han C."/>
            <person name="Tapia R."/>
            <person name="Land M."/>
            <person name="Hauser L."/>
            <person name="Jeffries C."/>
            <person name="Kyrpides N."/>
            <person name="Ivanova N."/>
            <person name="Mikhailova N."/>
            <person name="Beauchemin N."/>
            <person name="Sen A."/>
            <person name="Sur S.A."/>
            <person name="Gtari M."/>
            <person name="Wall L."/>
            <person name="Tisa L."/>
            <person name="Woyke T."/>
        </authorList>
    </citation>
    <scope>NUCLEOTIDE SEQUENCE [LARGE SCALE GENOMIC DNA]</scope>
    <source>
        <strain evidence="11">DSM 45817 / CECT 9037 / EuI1c</strain>
    </source>
</reference>
<keyword evidence="4 8" id="KW-0812">Transmembrane</keyword>
<dbReference type="PANTHER" id="PTHR42718:SF46">
    <property type="entry name" value="BLR6921 PROTEIN"/>
    <property type="match status" value="1"/>
</dbReference>
<dbReference type="Gene3D" id="1.20.1250.20">
    <property type="entry name" value="MFS general substrate transporter like domains"/>
    <property type="match status" value="1"/>
</dbReference>
<evidence type="ECO:0000313" key="10">
    <source>
        <dbReference type="EMBL" id="ADP81613.1"/>
    </source>
</evidence>
<evidence type="ECO:0000313" key="11">
    <source>
        <dbReference type="Proteomes" id="UP000002484"/>
    </source>
</evidence>
<dbReference type="InterPro" id="IPR036259">
    <property type="entry name" value="MFS_trans_sf"/>
</dbReference>
<feature type="transmembrane region" description="Helical" evidence="8">
    <location>
        <begin position="416"/>
        <end position="434"/>
    </location>
</feature>
<proteinExistence type="predicted"/>
<dbReference type="HOGENOM" id="CLU_000960_28_2_11"/>
<sequence length="525" mass="52999">MTDSRSAEPTTPHERARSSRWLLVVVLSVQAMVALDTSVVNVALPHIRSALHFSPGDLTWVINAYSLTFGGLIMLGGRIGDQIGRRRALLAGLVVFGVASLAGGLAQNPAELIAARAAQGVGAAVLAPIAFTLISVHVPAGPARARALGLWGAAAAVGGAVGVLAGGVLTQWADWRIVLFLNVPMVAFVLVAALRGIPADRANGHPPRLDAPGALLVTAGTSVLVLAVVRTDTHPWGSATTLITLALALALLASFALVETRAPAPLLRPRLLTHRSVVVANVFVLLLFSGQFTAFYFVSLYLQQVLGYSAATTGLAFLPFCAGMPFGSTLASRLVAWVEGRLLLAGGGALAAVGLGWFAATLGVHGSFVVSILGPSTVASIGIGLCVVPMGTAATVGVAPAEAGMAAGLITSSRQIGGSIGLAALATVAITVAGHHHGDARASAAAGYATAVGVGGLLLALAAVLAFLLLPARPSASPVRAPDRPAPGGGEPFHRSTGLNPSPSGNSRTVTDTSDSGTVTTFISR</sequence>
<dbReference type="PANTHER" id="PTHR42718">
    <property type="entry name" value="MAJOR FACILITATOR SUPERFAMILY MULTIDRUG TRANSPORTER MFSC"/>
    <property type="match status" value="1"/>
</dbReference>
<dbReference type="OrthoDB" id="9807274at2"/>
<feature type="compositionally biased region" description="Polar residues" evidence="7">
    <location>
        <begin position="497"/>
        <end position="508"/>
    </location>
</feature>
<dbReference type="EMBL" id="CP002299">
    <property type="protein sequence ID" value="ADP81613.1"/>
    <property type="molecule type" value="Genomic_DNA"/>
</dbReference>
<evidence type="ECO:0000256" key="1">
    <source>
        <dbReference type="ARBA" id="ARBA00004651"/>
    </source>
</evidence>
<feature type="transmembrane region" description="Helical" evidence="8">
    <location>
        <begin position="342"/>
        <end position="360"/>
    </location>
</feature>
<feature type="transmembrane region" description="Helical" evidence="8">
    <location>
        <begin position="88"/>
        <end position="107"/>
    </location>
</feature>
<feature type="transmembrane region" description="Helical" evidence="8">
    <location>
        <begin position="113"/>
        <end position="136"/>
    </location>
</feature>
<evidence type="ECO:0000256" key="4">
    <source>
        <dbReference type="ARBA" id="ARBA00022692"/>
    </source>
</evidence>
<dbReference type="RefSeq" id="WP_013424731.1">
    <property type="nucleotide sequence ID" value="NC_014666.1"/>
</dbReference>
<gene>
    <name evidence="10" type="ordered locus">FraEuI1c_3606</name>
</gene>
<feature type="transmembrane region" description="Helical" evidence="8">
    <location>
        <begin position="209"/>
        <end position="229"/>
    </location>
</feature>
<feature type="transmembrane region" description="Helical" evidence="8">
    <location>
        <begin position="446"/>
        <end position="470"/>
    </location>
</feature>
<name>E3J0I4_PSEI1</name>
<feature type="domain" description="Major facilitator superfamily (MFS) profile" evidence="9">
    <location>
        <begin position="22"/>
        <end position="474"/>
    </location>
</feature>
<feature type="transmembrane region" description="Helical" evidence="8">
    <location>
        <begin position="58"/>
        <end position="76"/>
    </location>
</feature>
<dbReference type="Proteomes" id="UP000002484">
    <property type="component" value="Chromosome"/>
</dbReference>
<dbReference type="STRING" id="298654.FraEuI1c_3606"/>
<protein>
    <submittedName>
        <fullName evidence="10">Major facilitator superfamily MFS_1</fullName>
    </submittedName>
</protein>
<dbReference type="eggNOG" id="COG0477">
    <property type="taxonomic scope" value="Bacteria"/>
</dbReference>
<dbReference type="InterPro" id="IPR011701">
    <property type="entry name" value="MFS"/>
</dbReference>
<keyword evidence="6 8" id="KW-0472">Membrane</keyword>
<dbReference type="InterPro" id="IPR020846">
    <property type="entry name" value="MFS_dom"/>
</dbReference>
<evidence type="ECO:0000256" key="8">
    <source>
        <dbReference type="SAM" id="Phobius"/>
    </source>
</evidence>
<feature type="region of interest" description="Disordered" evidence="7">
    <location>
        <begin position="476"/>
        <end position="525"/>
    </location>
</feature>
<evidence type="ECO:0000256" key="7">
    <source>
        <dbReference type="SAM" id="MobiDB-lite"/>
    </source>
</evidence>
<keyword evidence="3" id="KW-1003">Cell membrane</keyword>
<dbReference type="PRINTS" id="PR01036">
    <property type="entry name" value="TCRTETB"/>
</dbReference>
<dbReference type="GO" id="GO:0005886">
    <property type="term" value="C:plasma membrane"/>
    <property type="evidence" value="ECO:0007669"/>
    <property type="project" value="UniProtKB-SubCell"/>
</dbReference>
<keyword evidence="2" id="KW-0813">Transport</keyword>
<feature type="compositionally biased region" description="Low complexity" evidence="7">
    <location>
        <begin position="509"/>
        <end position="525"/>
    </location>
</feature>
<feature type="transmembrane region" description="Helical" evidence="8">
    <location>
        <begin position="175"/>
        <end position="197"/>
    </location>
</feature>
<evidence type="ECO:0000256" key="2">
    <source>
        <dbReference type="ARBA" id="ARBA00022448"/>
    </source>
</evidence>
<evidence type="ECO:0000256" key="6">
    <source>
        <dbReference type="ARBA" id="ARBA00023136"/>
    </source>
</evidence>
<dbReference type="PROSITE" id="PS50850">
    <property type="entry name" value="MFS"/>
    <property type="match status" value="1"/>
</dbReference>
<feature type="transmembrane region" description="Helical" evidence="8">
    <location>
        <begin position="21"/>
        <end position="46"/>
    </location>
</feature>
<dbReference type="Gene3D" id="1.20.1720.10">
    <property type="entry name" value="Multidrug resistance protein D"/>
    <property type="match status" value="1"/>
</dbReference>
<feature type="transmembrane region" description="Helical" evidence="8">
    <location>
        <begin position="372"/>
        <end position="396"/>
    </location>
</feature>
<dbReference type="InParanoid" id="E3J0I4"/>
<keyword evidence="11" id="KW-1185">Reference proteome</keyword>
<feature type="transmembrane region" description="Helical" evidence="8">
    <location>
        <begin position="278"/>
        <end position="302"/>
    </location>
</feature>
<evidence type="ECO:0000256" key="5">
    <source>
        <dbReference type="ARBA" id="ARBA00022989"/>
    </source>
</evidence>
<dbReference type="GO" id="GO:0022857">
    <property type="term" value="F:transmembrane transporter activity"/>
    <property type="evidence" value="ECO:0007669"/>
    <property type="project" value="InterPro"/>
</dbReference>
<dbReference type="AlphaFoldDB" id="E3J0I4"/>
<feature type="transmembrane region" description="Helical" evidence="8">
    <location>
        <begin position="308"/>
        <end position="330"/>
    </location>
</feature>
<evidence type="ECO:0000256" key="3">
    <source>
        <dbReference type="ARBA" id="ARBA00022475"/>
    </source>
</evidence>
<comment type="subcellular location">
    <subcellularLocation>
        <location evidence="1">Cell membrane</location>
        <topology evidence="1">Multi-pass membrane protein</topology>
    </subcellularLocation>
</comment>
<dbReference type="CDD" id="cd17321">
    <property type="entry name" value="MFS_MMR_MDR_like"/>
    <property type="match status" value="1"/>
</dbReference>
<dbReference type="Pfam" id="PF07690">
    <property type="entry name" value="MFS_1"/>
    <property type="match status" value="1"/>
</dbReference>